<feature type="domain" description="F-box" evidence="1">
    <location>
        <begin position="206"/>
        <end position="252"/>
    </location>
</feature>
<dbReference type="RefSeq" id="XP_070888848.1">
    <property type="nucleotide sequence ID" value="XM_071027380.1"/>
</dbReference>
<dbReference type="GeneID" id="98142452"/>
<dbReference type="InterPro" id="IPR036047">
    <property type="entry name" value="F-box-like_dom_sf"/>
</dbReference>
<dbReference type="Pfam" id="PF24539">
    <property type="entry name" value="DUF7600"/>
    <property type="match status" value="1"/>
</dbReference>
<name>A0ABR4LZC0_9EURO</name>
<dbReference type="PROSITE" id="PS50181">
    <property type="entry name" value="FBOX"/>
    <property type="match status" value="1"/>
</dbReference>
<dbReference type="EMBL" id="JBFXLQ010000008">
    <property type="protein sequence ID" value="KAL2869869.1"/>
    <property type="molecule type" value="Genomic_DNA"/>
</dbReference>
<dbReference type="Proteomes" id="UP001610432">
    <property type="component" value="Unassembled WGS sequence"/>
</dbReference>
<organism evidence="2 3">
    <name type="scientific">Aspergillus lucknowensis</name>
    <dbReference type="NCBI Taxonomy" id="176173"/>
    <lineage>
        <taxon>Eukaryota</taxon>
        <taxon>Fungi</taxon>
        <taxon>Dikarya</taxon>
        <taxon>Ascomycota</taxon>
        <taxon>Pezizomycotina</taxon>
        <taxon>Eurotiomycetes</taxon>
        <taxon>Eurotiomycetidae</taxon>
        <taxon>Eurotiales</taxon>
        <taxon>Aspergillaceae</taxon>
        <taxon>Aspergillus</taxon>
        <taxon>Aspergillus subgen. Nidulantes</taxon>
    </lineage>
</organism>
<gene>
    <name evidence="2" type="ORF">BJX67DRAFT_324204</name>
</gene>
<accession>A0ABR4LZC0</accession>
<dbReference type="Gene3D" id="1.20.1280.50">
    <property type="match status" value="1"/>
</dbReference>
<dbReference type="InterPro" id="IPR056021">
    <property type="entry name" value="DUF7600"/>
</dbReference>
<evidence type="ECO:0000313" key="2">
    <source>
        <dbReference type="EMBL" id="KAL2869869.1"/>
    </source>
</evidence>
<evidence type="ECO:0000259" key="1">
    <source>
        <dbReference type="PROSITE" id="PS50181"/>
    </source>
</evidence>
<comment type="caution">
    <text evidence="2">The sequence shown here is derived from an EMBL/GenBank/DDBJ whole genome shotgun (WGS) entry which is preliminary data.</text>
</comment>
<sequence>MAQMIDVRCIICGVGIQREGDWGDSWLQSYRMIYRTSEGAHISDIGRRRQEGDEEIFRIPVLNRDRNSAGVSWICIPILQERDGRFGFVSHNACWTLLQRRAQPYQIPLHRLMEVFESVPKNRGNTRICYYSWAHKYGEVIEFDSQRWPWEDRGRNSDLGPIAGIGTLYDGSPFASGMEEILKSTTLTGPSVFDIFAVKLQGWSGSDCFANLPLEIVEEIVSYLPTSTVLKLRLVSRAFTQLFYNQMFWASRFRPTGEMGFLFEAWEERALRDWRLLYKRTRNITVTYPGLRNRLRIWYLADILLEKLTLTRADMSTHLAIGHRLSSFRRGEVYGDLVVGRRFKKKWSRQEIVPERTEVPPHVHRIGVSIIKDGVTAYIAGIQIYYGATEKVIRLGYITAPGTTVCIETASLKGFTLSVGSSGIHALQVVQGENRTSSPWIGHPGNGAKTRRLVFSEQFVALSAGFDGYKMVYLSAWGKRKGIPMTSKELDLIKNNLLWFPELPSPGEYLNVTSAFGRWGQSTRGFRPVIRTSFGGRRGVDLRSLTGVSATIGRDRLVNIGFHYNYDVTPGGQRLLSQRRVGINILSFKLHGPEGEFIKAVEVGKSGNKITGLKVCQVISLPYKTLTSPDNNKLGKVVHTYRQLAWK</sequence>
<reference evidence="2 3" key="1">
    <citation type="submission" date="2024-07" db="EMBL/GenBank/DDBJ databases">
        <title>Section-level genome sequencing and comparative genomics of Aspergillus sections Usti and Cavernicolus.</title>
        <authorList>
            <consortium name="Lawrence Berkeley National Laboratory"/>
            <person name="Nybo J.L."/>
            <person name="Vesth T.C."/>
            <person name="Theobald S."/>
            <person name="Frisvad J.C."/>
            <person name="Larsen T.O."/>
            <person name="Kjaerboelling I."/>
            <person name="Rothschild-Mancinelli K."/>
            <person name="Lyhne E.K."/>
            <person name="Kogle M.E."/>
            <person name="Barry K."/>
            <person name="Clum A."/>
            <person name="Na H."/>
            <person name="Ledsgaard L."/>
            <person name="Lin J."/>
            <person name="Lipzen A."/>
            <person name="Kuo A."/>
            <person name="Riley R."/>
            <person name="Mondo S."/>
            <person name="Labutti K."/>
            <person name="Haridas S."/>
            <person name="Pangalinan J."/>
            <person name="Salamov A.A."/>
            <person name="Simmons B.A."/>
            <person name="Magnuson J.K."/>
            <person name="Chen J."/>
            <person name="Drula E."/>
            <person name="Henrissat B."/>
            <person name="Wiebenga A."/>
            <person name="Lubbers R.J."/>
            <person name="Gomes A.C."/>
            <person name="Macurrencykelacurrency M.R."/>
            <person name="Stajich J."/>
            <person name="Grigoriev I.V."/>
            <person name="Mortensen U.H."/>
            <person name="De Vries R.P."/>
            <person name="Baker S.E."/>
            <person name="Andersen M.R."/>
        </authorList>
    </citation>
    <scope>NUCLEOTIDE SEQUENCE [LARGE SCALE GENOMIC DNA]</scope>
    <source>
        <strain evidence="2 3">CBS 449.75</strain>
    </source>
</reference>
<dbReference type="SMART" id="SM00256">
    <property type="entry name" value="FBOX"/>
    <property type="match status" value="1"/>
</dbReference>
<protein>
    <recommendedName>
        <fullName evidence="1">F-box domain-containing protein</fullName>
    </recommendedName>
</protein>
<dbReference type="Pfam" id="PF00646">
    <property type="entry name" value="F-box"/>
    <property type="match status" value="1"/>
</dbReference>
<dbReference type="CDD" id="cd09917">
    <property type="entry name" value="F-box_SF"/>
    <property type="match status" value="1"/>
</dbReference>
<keyword evidence="3" id="KW-1185">Reference proteome</keyword>
<dbReference type="SUPFAM" id="SSF81383">
    <property type="entry name" value="F-box domain"/>
    <property type="match status" value="1"/>
</dbReference>
<proteinExistence type="predicted"/>
<dbReference type="InterPro" id="IPR001810">
    <property type="entry name" value="F-box_dom"/>
</dbReference>
<evidence type="ECO:0000313" key="3">
    <source>
        <dbReference type="Proteomes" id="UP001610432"/>
    </source>
</evidence>